<accession>A0AA47PDG0</accession>
<evidence type="ECO:0000313" key="1">
    <source>
        <dbReference type="EMBL" id="UGV21571.1"/>
    </source>
</evidence>
<dbReference type="Proteomes" id="UP001177185">
    <property type="component" value="Segment"/>
</dbReference>
<reference evidence="1 2" key="1">
    <citation type="journal article" date="2021" name="Quality assurance and safety of crops and foods">
        <title>Isolation and characterization of broad host-range of bacteriophages infecting Cronobacter sakazakii and its biocontrol potential in dairy products.</title>
        <authorList>
            <person name="Li H."/>
            <person name="Yang X.-J."/>
            <person name="Zhu X.-Y."/>
            <person name="Gao L."/>
            <person name="Rao S.-Q."/>
            <person name="Yuan L."/>
            <person name="Yang Z.-Q."/>
        </authorList>
    </citation>
    <scope>NUCLEOTIDE SEQUENCE [LARGE SCALE GENOMIC DNA]</scope>
</reference>
<organism evidence="1 2">
    <name type="scientific">Cronobacter phage EspYZU05</name>
    <dbReference type="NCBI Taxonomy" id="2836139"/>
    <lineage>
        <taxon>Viruses</taxon>
        <taxon>Duplodnaviria</taxon>
        <taxon>Heunggongvirae</taxon>
        <taxon>Uroviricota</taxon>
        <taxon>Caudoviricetes</taxon>
        <taxon>Autographivirales</taxon>
        <taxon>Autonotataviridae</taxon>
        <taxon>Melnykvirinae</taxon>
        <taxon>Cronosvirus</taxon>
        <taxon>Cronosvirus EspYZU05</taxon>
    </lineage>
</organism>
<protein>
    <submittedName>
        <fullName evidence="1">Uncharacterized protein</fullName>
    </submittedName>
</protein>
<proteinExistence type="predicted"/>
<evidence type="ECO:0000313" key="2">
    <source>
        <dbReference type="Proteomes" id="UP001177185"/>
    </source>
</evidence>
<keyword evidence="2" id="KW-1185">Reference proteome</keyword>
<sequence length="80" mass="9260">MTKTQRRINKRNLIRNSRRYRVVTGEGNGHYFPVGTIVRHADAEHYADVGGSETEYNFLVVETGKVRFPLKQWVSPRDIA</sequence>
<dbReference type="EMBL" id="MW882933">
    <property type="protein sequence ID" value="UGV21571.1"/>
    <property type="molecule type" value="Genomic_DNA"/>
</dbReference>
<name>A0AA47PDG0_9CAUD</name>